<dbReference type="Gene3D" id="1.10.10.60">
    <property type="entry name" value="Homeodomain-like"/>
    <property type="match status" value="1"/>
</dbReference>
<proteinExistence type="predicted"/>
<evidence type="ECO:0000313" key="5">
    <source>
        <dbReference type="EMBL" id="QUS40299.1"/>
    </source>
</evidence>
<dbReference type="InterPro" id="IPR009057">
    <property type="entry name" value="Homeodomain-like_sf"/>
</dbReference>
<protein>
    <submittedName>
        <fullName evidence="5">Helix-turn-helix domain-containing protein</fullName>
    </submittedName>
</protein>
<keyword evidence="1" id="KW-0805">Transcription regulation</keyword>
<dbReference type="Pfam" id="PF12833">
    <property type="entry name" value="HTH_18"/>
    <property type="match status" value="1"/>
</dbReference>
<dbReference type="PANTHER" id="PTHR46796:SF6">
    <property type="entry name" value="ARAC SUBFAMILY"/>
    <property type="match status" value="1"/>
</dbReference>
<evidence type="ECO:0000256" key="3">
    <source>
        <dbReference type="ARBA" id="ARBA00023163"/>
    </source>
</evidence>
<evidence type="ECO:0000256" key="1">
    <source>
        <dbReference type="ARBA" id="ARBA00023015"/>
    </source>
</evidence>
<dbReference type="PROSITE" id="PS01124">
    <property type="entry name" value="HTH_ARAC_FAMILY_2"/>
    <property type="match status" value="1"/>
</dbReference>
<dbReference type="InterPro" id="IPR018060">
    <property type="entry name" value="HTH_AraC"/>
</dbReference>
<dbReference type="SUPFAM" id="SSF46689">
    <property type="entry name" value="Homeodomain-like"/>
    <property type="match status" value="2"/>
</dbReference>
<evidence type="ECO:0000259" key="4">
    <source>
        <dbReference type="PROSITE" id="PS01124"/>
    </source>
</evidence>
<reference evidence="5 6" key="1">
    <citation type="submission" date="2019-02" db="EMBL/GenBank/DDBJ databases">
        <title>Emended description of the genus Rhodopseudomonas and description of Rhodopseudomonas albus sp. nov., a non-phototrophic, heavy-metal-tolerant bacterium isolated from garden soil.</title>
        <authorList>
            <person name="Bao Z."/>
            <person name="Cao W.W."/>
            <person name="Sato Y."/>
            <person name="Nishizawa T."/>
            <person name="Zhao J."/>
            <person name="Guo Y."/>
            <person name="Ohta H."/>
        </authorList>
    </citation>
    <scope>NUCLEOTIDE SEQUENCE [LARGE SCALE GENOMIC DNA]</scope>
    <source>
        <strain evidence="5 6">SK50-23</strain>
    </source>
</reference>
<dbReference type="Proteomes" id="UP000682843">
    <property type="component" value="Chromosome"/>
</dbReference>
<feature type="domain" description="HTH araC/xylS-type" evidence="4">
    <location>
        <begin position="187"/>
        <end position="285"/>
    </location>
</feature>
<evidence type="ECO:0000313" key="6">
    <source>
        <dbReference type="Proteomes" id="UP000682843"/>
    </source>
</evidence>
<keyword evidence="3" id="KW-0804">Transcription</keyword>
<name>A0ABX8A9M6_9BRAD</name>
<dbReference type="EMBL" id="CP036498">
    <property type="protein sequence ID" value="QUS40299.1"/>
    <property type="molecule type" value="Genomic_DNA"/>
</dbReference>
<keyword evidence="2" id="KW-0238">DNA-binding</keyword>
<dbReference type="PANTHER" id="PTHR46796">
    <property type="entry name" value="HTH-TYPE TRANSCRIPTIONAL ACTIVATOR RHAS-RELATED"/>
    <property type="match status" value="1"/>
</dbReference>
<dbReference type="RefSeq" id="WP_211908879.1">
    <property type="nucleotide sequence ID" value="NZ_CP036498.1"/>
</dbReference>
<gene>
    <name evidence="5" type="ORF">RPMA_16735</name>
</gene>
<accession>A0ABX8A9M6</accession>
<dbReference type="SMART" id="SM00342">
    <property type="entry name" value="HTH_ARAC"/>
    <property type="match status" value="1"/>
</dbReference>
<evidence type="ECO:0000256" key="2">
    <source>
        <dbReference type="ARBA" id="ARBA00023125"/>
    </source>
</evidence>
<sequence length="291" mass="31916">MLRSLQTLRDTSLDARILASDDDHLALLGGGDDYHTPWHWHDCLMIMLPRIGAVDFRDESRTASNWLSEAQFAVVPATLSHQTSARRGGHDHLAIYTSDDQLAAIEARLGSLSRIRAKLHVPTFFSTTPQMRVLLGLCQASDLTDRAAQSIRGHLVSALLIDCLAQIERGDPLAMPSAAAHGDALVSEVKAYIATNVSDALSLDHLAETFGLSRRHVTRLFRDKTGMSIGDYHDRERITRARALLGTTDLPVGEIAWRVGLDSGSALARLMRRAAGLSPSDVRRMARSDTH</sequence>
<keyword evidence="6" id="KW-1185">Reference proteome</keyword>
<organism evidence="5 6">
    <name type="scientific">Tardiphaga alba</name>
    <dbReference type="NCBI Taxonomy" id="340268"/>
    <lineage>
        <taxon>Bacteria</taxon>
        <taxon>Pseudomonadati</taxon>
        <taxon>Pseudomonadota</taxon>
        <taxon>Alphaproteobacteria</taxon>
        <taxon>Hyphomicrobiales</taxon>
        <taxon>Nitrobacteraceae</taxon>
        <taxon>Tardiphaga</taxon>
    </lineage>
</organism>
<dbReference type="InterPro" id="IPR050204">
    <property type="entry name" value="AraC_XylS_family_regulators"/>
</dbReference>